<dbReference type="Proteomes" id="UP001212602">
    <property type="component" value="Unassembled WGS sequence"/>
</dbReference>
<feature type="signal peptide" evidence="2">
    <location>
        <begin position="1"/>
        <end position="24"/>
    </location>
</feature>
<sequence length="204" mass="22254">MPARPCPLVLAAALLSAASLPAWADVTRCTDARGRVVYTDQACPAGTQQTGAVPVPEAAPPLYQADDSARQSQVESAERAARIQRETVEAARRQAQPELPPDRGLTVMGPPPRPSPEAQRWSERSDDRAWIDPWDGYPGGYYPGAGYHRRPRPPVDQRPVLRQCDAGGCTDTLGNHYNRQDRLDRYEGPGGKTCRPVGSTVICR</sequence>
<reference evidence="4" key="1">
    <citation type="submission" date="2023-01" db="EMBL/GenBank/DDBJ databases">
        <title>Xenophilus mangrovi sp. nov., isolated from soil of Mangrove nature reserve.</title>
        <authorList>
            <person name="Xu S."/>
            <person name="Liu Z."/>
            <person name="Xu Y."/>
        </authorList>
    </citation>
    <scope>NUCLEOTIDE SEQUENCE</scope>
    <source>
        <strain evidence="4">YW8</strain>
    </source>
</reference>
<evidence type="ECO:0000256" key="2">
    <source>
        <dbReference type="SAM" id="SignalP"/>
    </source>
</evidence>
<accession>A0AAE3T225</accession>
<keyword evidence="5" id="KW-1185">Reference proteome</keyword>
<evidence type="ECO:0000313" key="4">
    <source>
        <dbReference type="EMBL" id="MDA7419240.1"/>
    </source>
</evidence>
<proteinExistence type="predicted"/>
<protein>
    <submittedName>
        <fullName evidence="4">DUF4124 domain-containing protein</fullName>
    </submittedName>
</protein>
<feature type="region of interest" description="Disordered" evidence="1">
    <location>
        <begin position="87"/>
        <end position="125"/>
    </location>
</feature>
<evidence type="ECO:0000313" key="5">
    <source>
        <dbReference type="Proteomes" id="UP001212602"/>
    </source>
</evidence>
<dbReference type="AlphaFoldDB" id="A0AAE3T225"/>
<comment type="caution">
    <text evidence="4">The sequence shown here is derived from an EMBL/GenBank/DDBJ whole genome shotgun (WGS) entry which is preliminary data.</text>
</comment>
<keyword evidence="2" id="KW-0732">Signal</keyword>
<dbReference type="EMBL" id="JAQIPB010000016">
    <property type="protein sequence ID" value="MDA7419240.1"/>
    <property type="molecule type" value="Genomic_DNA"/>
</dbReference>
<gene>
    <name evidence="4" type="ORF">PGB34_22935</name>
</gene>
<dbReference type="Pfam" id="PF13511">
    <property type="entry name" value="DUF4124"/>
    <property type="match status" value="1"/>
</dbReference>
<organism evidence="4 5">
    <name type="scientific">Xenophilus arseniciresistens</name>
    <dbReference type="NCBI Taxonomy" id="1283306"/>
    <lineage>
        <taxon>Bacteria</taxon>
        <taxon>Pseudomonadati</taxon>
        <taxon>Pseudomonadota</taxon>
        <taxon>Betaproteobacteria</taxon>
        <taxon>Burkholderiales</taxon>
        <taxon>Comamonadaceae</taxon>
        <taxon>Xenophilus</taxon>
    </lineage>
</organism>
<evidence type="ECO:0000259" key="3">
    <source>
        <dbReference type="Pfam" id="PF13511"/>
    </source>
</evidence>
<name>A0AAE3T225_9BURK</name>
<dbReference type="InterPro" id="IPR025392">
    <property type="entry name" value="DUF4124"/>
</dbReference>
<feature type="domain" description="DUF4124" evidence="3">
    <location>
        <begin position="13"/>
        <end position="61"/>
    </location>
</feature>
<feature type="chain" id="PRO_5041966731" evidence="2">
    <location>
        <begin position="25"/>
        <end position="204"/>
    </location>
</feature>
<dbReference type="RefSeq" id="WP_271430441.1">
    <property type="nucleotide sequence ID" value="NZ_JAQIPB010000016.1"/>
</dbReference>
<evidence type="ECO:0000256" key="1">
    <source>
        <dbReference type="SAM" id="MobiDB-lite"/>
    </source>
</evidence>